<dbReference type="RefSeq" id="WP_221599814.1">
    <property type="nucleotide sequence ID" value="NZ_JAIGNU010000001.1"/>
</dbReference>
<accession>A0ABS7JQQ0</accession>
<dbReference type="InterPro" id="IPR024442">
    <property type="entry name" value="Transposase_Zn_ribbon"/>
</dbReference>
<proteinExistence type="predicted"/>
<dbReference type="SMART" id="SM01126">
    <property type="entry name" value="DDE_Tnp_IS1595"/>
    <property type="match status" value="1"/>
</dbReference>
<reference evidence="2 3" key="1">
    <citation type="submission" date="2021-08" db="EMBL/GenBank/DDBJ databases">
        <title>Comparative Genomics Analysis of the Genus Qipengyuania Reveals Extensive Genetic Diversity and Metabolic Versatility, Including the Description of Fifteen Novel Species.</title>
        <authorList>
            <person name="Liu Y."/>
        </authorList>
    </citation>
    <scope>NUCLEOTIDE SEQUENCE [LARGE SCALE GENOMIC DNA]</scope>
    <source>
        <strain evidence="2 3">YG27</strain>
    </source>
</reference>
<dbReference type="InterPro" id="IPR053164">
    <property type="entry name" value="IS1016-like_transposase"/>
</dbReference>
<dbReference type="NCBIfam" id="NF033547">
    <property type="entry name" value="transpos_IS1595"/>
    <property type="match status" value="1"/>
</dbReference>
<sequence length="311" mass="35247">MSVLSKPYFHNEEAAFAYLESVIWTDGAVCPHCGGVDRITKVKANPEKRIRVGLWRCGDCKKQFTVKVGTVFEHARIPMHKMLQAVYLVTSSKKGISAHQLHRTLEITYKSAWFLLHRIREAMRDGGELPPMGGNGGIVEVDETFIGKKKGMKKRRAFHHKMKVLALVDRDTRKARTMVIDDVKAETLMPLVIANVEREARIMTDEHSGYRDVKHYFAGHGTTSHGKGEYVNLEDRTVHSNTVEGYFSIFKRGMKGVYQHCGEDHLHRYLAEFEFRYNNRVALGFNDVDRAGNALRGIVGKRLTYGGPIAA</sequence>
<dbReference type="Pfam" id="PF12762">
    <property type="entry name" value="DDE_Tnp_IS1595"/>
    <property type="match status" value="1"/>
</dbReference>
<dbReference type="Proteomes" id="UP000782554">
    <property type="component" value="Unassembled WGS sequence"/>
</dbReference>
<feature type="domain" description="ISXO2-like transposase" evidence="1">
    <location>
        <begin position="131"/>
        <end position="278"/>
    </location>
</feature>
<organism evidence="2 3">
    <name type="scientific">Qipengyuania mesophila</name>
    <dbReference type="NCBI Taxonomy" id="2867246"/>
    <lineage>
        <taxon>Bacteria</taxon>
        <taxon>Pseudomonadati</taxon>
        <taxon>Pseudomonadota</taxon>
        <taxon>Alphaproteobacteria</taxon>
        <taxon>Sphingomonadales</taxon>
        <taxon>Erythrobacteraceae</taxon>
        <taxon>Qipengyuania</taxon>
    </lineage>
</organism>
<gene>
    <name evidence="2" type="ORF">K3181_00525</name>
</gene>
<evidence type="ECO:0000259" key="1">
    <source>
        <dbReference type="SMART" id="SM01126"/>
    </source>
</evidence>
<evidence type="ECO:0000313" key="3">
    <source>
        <dbReference type="Proteomes" id="UP000782554"/>
    </source>
</evidence>
<comment type="caution">
    <text evidence="2">The sequence shown here is derived from an EMBL/GenBank/DDBJ whole genome shotgun (WGS) entry which is preliminary data.</text>
</comment>
<name>A0ABS7JQQ0_9SPHN</name>
<dbReference type="InterPro" id="IPR024445">
    <property type="entry name" value="Tnp_ISXO2-like"/>
</dbReference>
<dbReference type="PANTHER" id="PTHR47163">
    <property type="entry name" value="DDE_TNP_IS1595 DOMAIN-CONTAINING PROTEIN"/>
    <property type="match status" value="1"/>
</dbReference>
<keyword evidence="3" id="KW-1185">Reference proteome</keyword>
<protein>
    <submittedName>
        <fullName evidence="2">IS1595 family transposase</fullName>
    </submittedName>
</protein>
<dbReference type="PANTHER" id="PTHR47163:SF2">
    <property type="entry name" value="SI:DKEY-17M8.2"/>
    <property type="match status" value="1"/>
</dbReference>
<dbReference type="Pfam" id="PF12760">
    <property type="entry name" value="Zn_ribbon_IS1595"/>
    <property type="match status" value="1"/>
</dbReference>
<evidence type="ECO:0000313" key="2">
    <source>
        <dbReference type="EMBL" id="MBX7499923.1"/>
    </source>
</evidence>
<dbReference type="EMBL" id="JAIGNU010000001">
    <property type="protein sequence ID" value="MBX7499923.1"/>
    <property type="molecule type" value="Genomic_DNA"/>
</dbReference>